<dbReference type="SUPFAM" id="SSF53850">
    <property type="entry name" value="Periplasmic binding protein-like II"/>
    <property type="match status" value="1"/>
</dbReference>
<comment type="similarity">
    <text evidence="2">Belongs to the bacterial solute-binding protein SsuA/TauA family.</text>
</comment>
<evidence type="ECO:0000259" key="4">
    <source>
        <dbReference type="Pfam" id="PF09084"/>
    </source>
</evidence>
<dbReference type="PANTHER" id="PTHR30024:SF47">
    <property type="entry name" value="TAURINE-BINDING PERIPLASMIC PROTEIN"/>
    <property type="match status" value="1"/>
</dbReference>
<keyword evidence="6" id="KW-1185">Reference proteome</keyword>
<evidence type="ECO:0000313" key="6">
    <source>
        <dbReference type="Proteomes" id="UP001232245"/>
    </source>
</evidence>
<gene>
    <name evidence="5" type="ORF">J2S02_000326</name>
</gene>
<evidence type="ECO:0000313" key="5">
    <source>
        <dbReference type="EMBL" id="MDQ0224004.1"/>
    </source>
</evidence>
<keyword evidence="3" id="KW-0732">Signal</keyword>
<dbReference type="InterPro" id="IPR015168">
    <property type="entry name" value="SsuA/THI5"/>
</dbReference>
<evidence type="ECO:0000256" key="1">
    <source>
        <dbReference type="ARBA" id="ARBA00004418"/>
    </source>
</evidence>
<name>A0ABT9YVI9_9BACI</name>
<dbReference type="PANTHER" id="PTHR30024">
    <property type="entry name" value="ALIPHATIC SULFONATES-BINDING PROTEIN-RELATED"/>
    <property type="match status" value="1"/>
</dbReference>
<reference evidence="5 6" key="1">
    <citation type="submission" date="2023-07" db="EMBL/GenBank/DDBJ databases">
        <title>Genomic Encyclopedia of Type Strains, Phase IV (KMG-IV): sequencing the most valuable type-strain genomes for metagenomic binning, comparative biology and taxonomic classification.</title>
        <authorList>
            <person name="Goeker M."/>
        </authorList>
    </citation>
    <scope>NUCLEOTIDE SEQUENCE [LARGE SCALE GENOMIC DNA]</scope>
    <source>
        <strain evidence="5 6">DSM 17723</strain>
    </source>
</reference>
<comment type="subcellular location">
    <subcellularLocation>
        <location evidence="1">Periplasm</location>
    </subcellularLocation>
</comment>
<dbReference type="RefSeq" id="WP_174879596.1">
    <property type="nucleotide sequence ID" value="NZ_CADEPK010000032.1"/>
</dbReference>
<dbReference type="Gene3D" id="3.40.190.10">
    <property type="entry name" value="Periplasmic binding protein-like II"/>
    <property type="match status" value="2"/>
</dbReference>
<dbReference type="PROSITE" id="PS51257">
    <property type="entry name" value="PROKAR_LIPOPROTEIN"/>
    <property type="match status" value="1"/>
</dbReference>
<organism evidence="5 6">
    <name type="scientific">Metabacillus niabensis</name>
    <dbReference type="NCBI Taxonomy" id="324854"/>
    <lineage>
        <taxon>Bacteria</taxon>
        <taxon>Bacillati</taxon>
        <taxon>Bacillota</taxon>
        <taxon>Bacilli</taxon>
        <taxon>Bacillales</taxon>
        <taxon>Bacillaceae</taxon>
        <taxon>Metabacillus</taxon>
    </lineage>
</organism>
<comment type="caution">
    <text evidence="5">The sequence shown here is derived from an EMBL/GenBank/DDBJ whole genome shotgun (WGS) entry which is preliminary data.</text>
</comment>
<evidence type="ECO:0000256" key="3">
    <source>
        <dbReference type="ARBA" id="ARBA00022729"/>
    </source>
</evidence>
<proteinExistence type="inferred from homology"/>
<evidence type="ECO:0000256" key="2">
    <source>
        <dbReference type="ARBA" id="ARBA00010742"/>
    </source>
</evidence>
<sequence length="337" mass="37443">MNKVKAMFFTITIIVTFVIAGCSSTKEKVSANQENETNEIRMAIDTAAGGSLQFRAAEEQGFFNAHEIKPQLTNFAMGIDTVNAVLTKQADTGIAADYVTINSLEKGDMVIISTLTRANEKSASETQLLAKEEIKTPIDLKGKKLGVSKGTVYEYVWDQYLKANEISEEDVTYVPYSTPDEAIVGMKKGDIEAVWIGGALTDKFYSINGVHQLDNLLGAGVSIDSYLLADRTFVEENPQAIENALKALQEGIEFVQEQKEQTAQIAFEQLKIPKEDALKDLERTNYVLGFTEEDAKHLEEMKSWLEENGILEESFDLKDKLMLDPLKKAVPSLVTYE</sequence>
<accession>A0ABT9YVI9</accession>
<dbReference type="Pfam" id="PF09084">
    <property type="entry name" value="NMT1"/>
    <property type="match status" value="1"/>
</dbReference>
<protein>
    <submittedName>
        <fullName evidence="5">ABC-type nitrate/sulfonate/bicarbonate transport system substrate-binding protein</fullName>
    </submittedName>
</protein>
<dbReference type="EMBL" id="JAUSTZ010000001">
    <property type="protein sequence ID" value="MDQ0224004.1"/>
    <property type="molecule type" value="Genomic_DNA"/>
</dbReference>
<dbReference type="Proteomes" id="UP001232245">
    <property type="component" value="Unassembled WGS sequence"/>
</dbReference>
<feature type="domain" description="SsuA/THI5-like" evidence="4">
    <location>
        <begin position="56"/>
        <end position="260"/>
    </location>
</feature>